<keyword evidence="2" id="KW-1185">Reference proteome</keyword>
<accession>A0ABS5ACL4</accession>
<evidence type="ECO:0000313" key="1">
    <source>
        <dbReference type="EMBL" id="MBP2474320.1"/>
    </source>
</evidence>
<proteinExistence type="predicted"/>
<comment type="caution">
    <text evidence="1">The sequence shown here is derived from an EMBL/GenBank/DDBJ whole genome shotgun (WGS) entry which is preliminary data.</text>
</comment>
<gene>
    <name evidence="1" type="ORF">JOF53_003192</name>
</gene>
<reference evidence="1 2" key="1">
    <citation type="submission" date="2021-03" db="EMBL/GenBank/DDBJ databases">
        <title>Sequencing the genomes of 1000 actinobacteria strains.</title>
        <authorList>
            <person name="Klenk H.-P."/>
        </authorList>
    </citation>
    <scope>NUCLEOTIDE SEQUENCE [LARGE SCALE GENOMIC DNA]</scope>
    <source>
        <strain evidence="1 2">DSM 44580</strain>
    </source>
</reference>
<organism evidence="1 2">
    <name type="scientific">Crossiella equi</name>
    <dbReference type="NCBI Taxonomy" id="130796"/>
    <lineage>
        <taxon>Bacteria</taxon>
        <taxon>Bacillati</taxon>
        <taxon>Actinomycetota</taxon>
        <taxon>Actinomycetes</taxon>
        <taxon>Pseudonocardiales</taxon>
        <taxon>Pseudonocardiaceae</taxon>
        <taxon>Crossiella</taxon>
    </lineage>
</organism>
<evidence type="ECO:0000313" key="2">
    <source>
        <dbReference type="Proteomes" id="UP001519363"/>
    </source>
</evidence>
<protein>
    <submittedName>
        <fullName evidence="1">Uncharacterized protein</fullName>
    </submittedName>
</protein>
<name>A0ABS5ACL4_9PSEU</name>
<sequence>MRVAFCATPDTQTLAGGLERFLNLVILKSTSEV</sequence>
<dbReference type="EMBL" id="JAGIOO010000001">
    <property type="protein sequence ID" value="MBP2474320.1"/>
    <property type="molecule type" value="Genomic_DNA"/>
</dbReference>
<dbReference type="Proteomes" id="UP001519363">
    <property type="component" value="Unassembled WGS sequence"/>
</dbReference>